<accession>A0A2X2CSL3</accession>
<evidence type="ECO:0000313" key="2">
    <source>
        <dbReference type="Proteomes" id="UP000250443"/>
    </source>
</evidence>
<proteinExistence type="predicted"/>
<sequence>MRYTLTLNPSKARAAAYKAMAFAALHANSSLSVRLKRYNSHMAKARSLEVGGVQ</sequence>
<gene>
    <name evidence="1" type="ORF">NCTC11842_03931</name>
</gene>
<dbReference type="RefSeq" id="WP_010795688.1">
    <property type="nucleotide sequence ID" value="NZ_UAUF01000014.1"/>
</dbReference>
<reference evidence="1 2" key="1">
    <citation type="submission" date="2018-06" db="EMBL/GenBank/DDBJ databases">
        <authorList>
            <consortium name="Pathogen Informatics"/>
            <person name="Doyle S."/>
        </authorList>
    </citation>
    <scope>NUCLEOTIDE SEQUENCE [LARGE SCALE GENOMIC DNA]</scope>
    <source>
        <strain evidence="1 2">NCTC11842</strain>
    </source>
</reference>
<dbReference type="Proteomes" id="UP000250443">
    <property type="component" value="Unassembled WGS sequence"/>
</dbReference>
<evidence type="ECO:0000313" key="1">
    <source>
        <dbReference type="EMBL" id="SPZ11682.1"/>
    </source>
</evidence>
<dbReference type="AlphaFoldDB" id="A0A2X2CSL3"/>
<name>A0A2X2CSL3_PSELU</name>
<organism evidence="1 2">
    <name type="scientific">Pseudomonas luteola</name>
    <dbReference type="NCBI Taxonomy" id="47886"/>
    <lineage>
        <taxon>Bacteria</taxon>
        <taxon>Pseudomonadati</taxon>
        <taxon>Pseudomonadota</taxon>
        <taxon>Gammaproteobacteria</taxon>
        <taxon>Pseudomonadales</taxon>
        <taxon>Pseudomonadaceae</taxon>
        <taxon>Pseudomonas</taxon>
    </lineage>
</organism>
<dbReference type="EMBL" id="UAUF01000014">
    <property type="protein sequence ID" value="SPZ11682.1"/>
    <property type="molecule type" value="Genomic_DNA"/>
</dbReference>
<protein>
    <submittedName>
        <fullName evidence="1">Uncharacterized protein</fullName>
    </submittedName>
</protein>